<protein>
    <recommendedName>
        <fullName evidence="4">Apple domain-containing protein</fullName>
    </recommendedName>
</protein>
<keyword evidence="1" id="KW-0732">Signal</keyword>
<name>A0A553NCU4_TIGCA</name>
<comment type="caution">
    <text evidence="2">The sequence shown here is derived from an EMBL/GenBank/DDBJ whole genome shotgun (WGS) entry which is preliminary data.</text>
</comment>
<reference evidence="2 3" key="1">
    <citation type="journal article" date="2018" name="Nat. Ecol. Evol.">
        <title>Genomic signatures of mitonuclear coevolution across populations of Tigriopus californicus.</title>
        <authorList>
            <person name="Barreto F.S."/>
            <person name="Watson E.T."/>
            <person name="Lima T.G."/>
            <person name="Willett C.S."/>
            <person name="Edmands S."/>
            <person name="Li W."/>
            <person name="Burton R.S."/>
        </authorList>
    </citation>
    <scope>NUCLEOTIDE SEQUENCE [LARGE SCALE GENOMIC DNA]</scope>
    <source>
        <strain evidence="2 3">San Diego</strain>
    </source>
</reference>
<sequence>MAFRSGWILGLFLLLVVIATSVQAQLSQFLFSASMDIWQPDEASHAIIPLRTDMLYHECANYCTIRGEGFAAGEQCGAFFLKGSDCHLVKESDRDLTVPQTGYHYYSKADLLT</sequence>
<evidence type="ECO:0000256" key="1">
    <source>
        <dbReference type="SAM" id="SignalP"/>
    </source>
</evidence>
<dbReference type="Proteomes" id="UP000318571">
    <property type="component" value="Chromosome 10"/>
</dbReference>
<dbReference type="EMBL" id="VCGU01000458">
    <property type="protein sequence ID" value="TRY63272.1"/>
    <property type="molecule type" value="Genomic_DNA"/>
</dbReference>
<accession>A0A553NCU4</accession>
<evidence type="ECO:0008006" key="4">
    <source>
        <dbReference type="Google" id="ProtNLM"/>
    </source>
</evidence>
<feature type="chain" id="PRO_5021704586" description="Apple domain-containing protein" evidence="1">
    <location>
        <begin position="25"/>
        <end position="113"/>
    </location>
</feature>
<evidence type="ECO:0000313" key="3">
    <source>
        <dbReference type="Proteomes" id="UP000318571"/>
    </source>
</evidence>
<proteinExistence type="predicted"/>
<evidence type="ECO:0000313" key="2">
    <source>
        <dbReference type="EMBL" id="TRY63272.1"/>
    </source>
</evidence>
<gene>
    <name evidence="2" type="ORF">TCAL_04655</name>
</gene>
<keyword evidence="3" id="KW-1185">Reference proteome</keyword>
<dbReference type="AlphaFoldDB" id="A0A553NCU4"/>
<feature type="signal peptide" evidence="1">
    <location>
        <begin position="1"/>
        <end position="24"/>
    </location>
</feature>
<organism evidence="2 3">
    <name type="scientific">Tigriopus californicus</name>
    <name type="common">Marine copepod</name>
    <dbReference type="NCBI Taxonomy" id="6832"/>
    <lineage>
        <taxon>Eukaryota</taxon>
        <taxon>Metazoa</taxon>
        <taxon>Ecdysozoa</taxon>
        <taxon>Arthropoda</taxon>
        <taxon>Crustacea</taxon>
        <taxon>Multicrustacea</taxon>
        <taxon>Hexanauplia</taxon>
        <taxon>Copepoda</taxon>
        <taxon>Harpacticoida</taxon>
        <taxon>Harpacticidae</taxon>
        <taxon>Tigriopus</taxon>
    </lineage>
</organism>